<evidence type="ECO:0000313" key="2">
    <source>
        <dbReference type="WBParaSite" id="MCU_013433-RA"/>
    </source>
</evidence>
<organism evidence="2">
    <name type="scientific">Mesocestoides corti</name>
    <name type="common">Flatworm</name>
    <dbReference type="NCBI Taxonomy" id="53468"/>
    <lineage>
        <taxon>Eukaryota</taxon>
        <taxon>Metazoa</taxon>
        <taxon>Spiralia</taxon>
        <taxon>Lophotrochozoa</taxon>
        <taxon>Platyhelminthes</taxon>
        <taxon>Cestoda</taxon>
        <taxon>Eucestoda</taxon>
        <taxon>Cyclophyllidea</taxon>
        <taxon>Mesocestoididae</taxon>
        <taxon>Mesocestoides</taxon>
    </lineage>
</organism>
<dbReference type="AlphaFoldDB" id="A0A5K3G2Z8"/>
<reference evidence="2" key="1">
    <citation type="submission" date="2019-11" db="UniProtKB">
        <authorList>
            <consortium name="WormBaseParasite"/>
        </authorList>
    </citation>
    <scope>IDENTIFICATION</scope>
</reference>
<accession>A0A5K3G2Z8</accession>
<proteinExistence type="predicted"/>
<sequence length="82" mass="9200">MLGWLTSLGALGLESAGPGADHHEALHPQQHQRHPDPALLQLPTLLPRRALRGRTLDGAVLRLRRFLQRLGHHLRCALFRLP</sequence>
<feature type="region of interest" description="Disordered" evidence="1">
    <location>
        <begin position="15"/>
        <end position="37"/>
    </location>
</feature>
<protein>
    <submittedName>
        <fullName evidence="2">Secreted protein</fullName>
    </submittedName>
</protein>
<evidence type="ECO:0000256" key="1">
    <source>
        <dbReference type="SAM" id="MobiDB-lite"/>
    </source>
</evidence>
<dbReference type="WBParaSite" id="MCU_013433-RA">
    <property type="protein sequence ID" value="MCU_013433-RA"/>
    <property type="gene ID" value="MCU_013433"/>
</dbReference>
<name>A0A5K3G2Z8_MESCO</name>